<dbReference type="GO" id="GO:0006082">
    <property type="term" value="P:organic acid metabolic process"/>
    <property type="evidence" value="ECO:0007669"/>
    <property type="project" value="TreeGrafter"/>
</dbReference>
<gene>
    <name evidence="10" type="ORF">O3G_MSEX006384</name>
</gene>
<keyword evidence="6 8" id="KW-0503">Monooxygenase</keyword>
<keyword evidence="11" id="KW-1185">Reference proteome</keyword>
<keyword evidence="4 8" id="KW-0560">Oxidoreductase</keyword>
<dbReference type="FunFam" id="1.10.630.10:FF:000036">
    <property type="entry name" value="CYtochrome P450 family"/>
    <property type="match status" value="1"/>
</dbReference>
<reference evidence="10" key="2">
    <citation type="submission" date="2020-12" db="EMBL/GenBank/DDBJ databases">
        <authorList>
            <person name="Kanost M."/>
        </authorList>
    </citation>
    <scope>NUCLEOTIDE SEQUENCE</scope>
</reference>
<evidence type="ECO:0000256" key="1">
    <source>
        <dbReference type="ARBA" id="ARBA00001971"/>
    </source>
</evidence>
<dbReference type="PROSITE" id="PS00086">
    <property type="entry name" value="CYTOCHROME_P450"/>
    <property type="match status" value="1"/>
</dbReference>
<feature type="binding site" description="axial binding residue" evidence="7">
    <location>
        <position position="467"/>
    </location>
    <ligand>
        <name>heme</name>
        <dbReference type="ChEBI" id="CHEBI:30413"/>
    </ligand>
    <ligandPart>
        <name>Fe</name>
        <dbReference type="ChEBI" id="CHEBI:18248"/>
    </ligandPart>
</feature>
<evidence type="ECO:0000313" key="11">
    <source>
        <dbReference type="Proteomes" id="UP000791440"/>
    </source>
</evidence>
<dbReference type="PRINTS" id="PR00463">
    <property type="entry name" value="EP450I"/>
</dbReference>
<dbReference type="Proteomes" id="UP000791440">
    <property type="component" value="Unassembled WGS sequence"/>
</dbReference>
<comment type="caution">
    <text evidence="10">The sequence shown here is derived from an EMBL/GenBank/DDBJ whole genome shotgun (WGS) entry which is preliminary data.</text>
</comment>
<evidence type="ECO:0000256" key="6">
    <source>
        <dbReference type="ARBA" id="ARBA00023033"/>
    </source>
</evidence>
<dbReference type="InterPro" id="IPR050182">
    <property type="entry name" value="Cytochrome_P450_fam2"/>
</dbReference>
<sequence>MWIGTRILTYAYAYIRANTDSSKLPSMTTIYLLAITYGIWVIFKQIGYYRRLPPGPWGIPYFGYLLFLKRMSPQAWYRKMAEQYGDIFSVKMGNNLVVCIGSAKLLKDLFYRSDSTGRPHTPLNELLGGHGIVLSEGDLWKKQRQFLHEKFRALGIKLWPNQRFEKFIIMEIQEFLTKLEASSGKPVDPTDLLGRHIHNVICQLMMSFRFEENDDKFAKFNEIVSRGMKLFGSVHIGEHIREYLLLPGKKAVLNEIKRNLQDVSKFHGDRLSERIQQRNGHSGFREPSDLLDHYLDHVEGSKKTDGVDDLFPDVDPNKQIIQVMNDLFSAGMETSLSTLSWSVVMMIREPKVAGKVRDELRQVLPPGHLVTLEHRAKLPYTEAVLFETLRRVSVVPLGTTHVNTRPLKIGEYVIPAGTHIIPLLQKMGMDPETYPEPEKFKPERFLKDGQLRVPDSFMQFGVGQRMCLGTQLARMELFLFFANLMNSFDFTLPYGVDEPELQGVMGSMHAPAPFTVNFRKLES</sequence>
<evidence type="ECO:0008006" key="12">
    <source>
        <dbReference type="Google" id="ProtNLM"/>
    </source>
</evidence>
<comment type="cofactor">
    <cofactor evidence="1 7">
        <name>heme</name>
        <dbReference type="ChEBI" id="CHEBI:30413"/>
    </cofactor>
</comment>
<dbReference type="GO" id="GO:0006805">
    <property type="term" value="P:xenobiotic metabolic process"/>
    <property type="evidence" value="ECO:0007669"/>
    <property type="project" value="TreeGrafter"/>
</dbReference>
<dbReference type="InterPro" id="IPR036396">
    <property type="entry name" value="Cyt_P450_sf"/>
</dbReference>
<feature type="transmembrane region" description="Helical" evidence="9">
    <location>
        <begin position="24"/>
        <end position="43"/>
    </location>
</feature>
<dbReference type="InterPro" id="IPR017972">
    <property type="entry name" value="Cyt_P450_CS"/>
</dbReference>
<keyword evidence="7 8" id="KW-0349">Heme</keyword>
<dbReference type="Pfam" id="PF00067">
    <property type="entry name" value="p450"/>
    <property type="match status" value="1"/>
</dbReference>
<dbReference type="GO" id="GO:0016712">
    <property type="term" value="F:oxidoreductase activity, acting on paired donors, with incorporation or reduction of molecular oxygen, reduced flavin or flavoprotein as one donor, and incorporation of one atom of oxygen"/>
    <property type="evidence" value="ECO:0007669"/>
    <property type="project" value="TreeGrafter"/>
</dbReference>
<dbReference type="GO" id="GO:0005737">
    <property type="term" value="C:cytoplasm"/>
    <property type="evidence" value="ECO:0007669"/>
    <property type="project" value="TreeGrafter"/>
</dbReference>
<evidence type="ECO:0000256" key="3">
    <source>
        <dbReference type="ARBA" id="ARBA00022723"/>
    </source>
</evidence>
<evidence type="ECO:0000256" key="5">
    <source>
        <dbReference type="ARBA" id="ARBA00023004"/>
    </source>
</evidence>
<keyword evidence="9" id="KW-0472">Membrane</keyword>
<dbReference type="AlphaFoldDB" id="A0A922CLB5"/>
<keyword evidence="3 7" id="KW-0479">Metal-binding</keyword>
<dbReference type="PANTHER" id="PTHR24300:SF413">
    <property type="entry name" value="CYTOCHROME P450 18A1"/>
    <property type="match status" value="1"/>
</dbReference>
<accession>A0A922CLB5</accession>
<dbReference type="EMBL" id="JH668382">
    <property type="protein sequence ID" value="KAG6450063.1"/>
    <property type="molecule type" value="Genomic_DNA"/>
</dbReference>
<evidence type="ECO:0000256" key="9">
    <source>
        <dbReference type="SAM" id="Phobius"/>
    </source>
</evidence>
<proteinExistence type="inferred from homology"/>
<organism evidence="10 11">
    <name type="scientific">Manduca sexta</name>
    <name type="common">Tobacco hawkmoth</name>
    <name type="synonym">Tobacco hornworm</name>
    <dbReference type="NCBI Taxonomy" id="7130"/>
    <lineage>
        <taxon>Eukaryota</taxon>
        <taxon>Metazoa</taxon>
        <taxon>Ecdysozoa</taxon>
        <taxon>Arthropoda</taxon>
        <taxon>Hexapoda</taxon>
        <taxon>Insecta</taxon>
        <taxon>Pterygota</taxon>
        <taxon>Neoptera</taxon>
        <taxon>Endopterygota</taxon>
        <taxon>Lepidoptera</taxon>
        <taxon>Glossata</taxon>
        <taxon>Ditrysia</taxon>
        <taxon>Bombycoidea</taxon>
        <taxon>Sphingidae</taxon>
        <taxon>Sphinginae</taxon>
        <taxon>Sphingini</taxon>
        <taxon>Manduca</taxon>
    </lineage>
</organism>
<evidence type="ECO:0000256" key="8">
    <source>
        <dbReference type="RuleBase" id="RU000461"/>
    </source>
</evidence>
<protein>
    <recommendedName>
        <fullName evidence="12">Cytochrome P450</fullName>
    </recommendedName>
</protein>
<dbReference type="OrthoDB" id="1055148at2759"/>
<dbReference type="InterPro" id="IPR001128">
    <property type="entry name" value="Cyt_P450"/>
</dbReference>
<evidence type="ECO:0000256" key="4">
    <source>
        <dbReference type="ARBA" id="ARBA00023002"/>
    </source>
</evidence>
<dbReference type="EMBL" id="JH668382">
    <property type="protein sequence ID" value="KAG6450065.1"/>
    <property type="molecule type" value="Genomic_DNA"/>
</dbReference>
<dbReference type="InterPro" id="IPR002401">
    <property type="entry name" value="Cyt_P450_E_grp-I"/>
</dbReference>
<keyword evidence="9" id="KW-0812">Transmembrane</keyword>
<dbReference type="SUPFAM" id="SSF48264">
    <property type="entry name" value="Cytochrome P450"/>
    <property type="match status" value="1"/>
</dbReference>
<name>A0A922CLB5_MANSE</name>
<dbReference type="GO" id="GO:0020037">
    <property type="term" value="F:heme binding"/>
    <property type="evidence" value="ECO:0007669"/>
    <property type="project" value="InterPro"/>
</dbReference>
<dbReference type="EMBL" id="JH668382">
    <property type="protein sequence ID" value="KAG6450064.1"/>
    <property type="molecule type" value="Genomic_DNA"/>
</dbReference>
<dbReference type="EMBL" id="JH668382">
    <property type="protein sequence ID" value="KAG6450066.1"/>
    <property type="molecule type" value="Genomic_DNA"/>
</dbReference>
<keyword evidence="5 7" id="KW-0408">Iron</keyword>
<dbReference type="Gene3D" id="1.10.630.10">
    <property type="entry name" value="Cytochrome P450"/>
    <property type="match status" value="1"/>
</dbReference>
<comment type="similarity">
    <text evidence="2 8">Belongs to the cytochrome P450 family.</text>
</comment>
<evidence type="ECO:0000256" key="2">
    <source>
        <dbReference type="ARBA" id="ARBA00010617"/>
    </source>
</evidence>
<reference evidence="10" key="1">
    <citation type="journal article" date="2016" name="Insect Biochem. Mol. Biol.">
        <title>Multifaceted biological insights from a draft genome sequence of the tobacco hornworm moth, Manduca sexta.</title>
        <authorList>
            <person name="Kanost M.R."/>
            <person name="Arrese E.L."/>
            <person name="Cao X."/>
            <person name="Chen Y.R."/>
            <person name="Chellapilla S."/>
            <person name="Goldsmith M.R."/>
            <person name="Grosse-Wilde E."/>
            <person name="Heckel D.G."/>
            <person name="Herndon N."/>
            <person name="Jiang H."/>
            <person name="Papanicolaou A."/>
            <person name="Qu J."/>
            <person name="Soulages J.L."/>
            <person name="Vogel H."/>
            <person name="Walters J."/>
            <person name="Waterhouse R.M."/>
            <person name="Ahn S.J."/>
            <person name="Almeida F.C."/>
            <person name="An C."/>
            <person name="Aqrawi P."/>
            <person name="Bretschneider A."/>
            <person name="Bryant W.B."/>
            <person name="Bucks S."/>
            <person name="Chao H."/>
            <person name="Chevignon G."/>
            <person name="Christen J.M."/>
            <person name="Clarke D.F."/>
            <person name="Dittmer N.T."/>
            <person name="Ferguson L.C.F."/>
            <person name="Garavelou S."/>
            <person name="Gordon K.H.J."/>
            <person name="Gunaratna R.T."/>
            <person name="Han Y."/>
            <person name="Hauser F."/>
            <person name="He Y."/>
            <person name="Heidel-Fischer H."/>
            <person name="Hirsh A."/>
            <person name="Hu Y."/>
            <person name="Jiang H."/>
            <person name="Kalra D."/>
            <person name="Klinner C."/>
            <person name="Konig C."/>
            <person name="Kovar C."/>
            <person name="Kroll A.R."/>
            <person name="Kuwar S.S."/>
            <person name="Lee S.L."/>
            <person name="Lehman R."/>
            <person name="Li K."/>
            <person name="Li Z."/>
            <person name="Liang H."/>
            <person name="Lovelace S."/>
            <person name="Lu Z."/>
            <person name="Mansfield J.H."/>
            <person name="McCulloch K.J."/>
            <person name="Mathew T."/>
            <person name="Morton B."/>
            <person name="Muzny D.M."/>
            <person name="Neunemann D."/>
            <person name="Ongeri F."/>
            <person name="Pauchet Y."/>
            <person name="Pu L.L."/>
            <person name="Pyrousis I."/>
            <person name="Rao X.J."/>
            <person name="Redding A."/>
            <person name="Roesel C."/>
            <person name="Sanchez-Gracia A."/>
            <person name="Schaack S."/>
            <person name="Shukla A."/>
            <person name="Tetreau G."/>
            <person name="Wang Y."/>
            <person name="Xiong G.H."/>
            <person name="Traut W."/>
            <person name="Walsh T.K."/>
            <person name="Worley K.C."/>
            <person name="Wu D."/>
            <person name="Wu W."/>
            <person name="Wu Y.Q."/>
            <person name="Zhang X."/>
            <person name="Zou Z."/>
            <person name="Zucker H."/>
            <person name="Briscoe A.D."/>
            <person name="Burmester T."/>
            <person name="Clem R.J."/>
            <person name="Feyereisen R."/>
            <person name="Grimmelikhuijzen C.J.P."/>
            <person name="Hamodrakas S.J."/>
            <person name="Hansson B.S."/>
            <person name="Huguet E."/>
            <person name="Jermiin L.S."/>
            <person name="Lan Q."/>
            <person name="Lehman H.K."/>
            <person name="Lorenzen M."/>
            <person name="Merzendorfer H."/>
            <person name="Michalopoulos I."/>
            <person name="Morton D.B."/>
            <person name="Muthukrishnan S."/>
            <person name="Oakeshott J.G."/>
            <person name="Palmer W."/>
            <person name="Park Y."/>
            <person name="Passarelli A.L."/>
            <person name="Rozas J."/>
            <person name="Schwartz L.M."/>
            <person name="Smith W."/>
            <person name="Southgate A."/>
            <person name="Vilcinskas A."/>
            <person name="Vogt R."/>
            <person name="Wang P."/>
            <person name="Werren J."/>
            <person name="Yu X.Q."/>
            <person name="Zhou J.J."/>
            <person name="Brown S.J."/>
            <person name="Scherer S.E."/>
            <person name="Richards S."/>
            <person name="Blissard G.W."/>
        </authorList>
    </citation>
    <scope>NUCLEOTIDE SEQUENCE</scope>
</reference>
<evidence type="ECO:0000256" key="7">
    <source>
        <dbReference type="PIRSR" id="PIRSR602401-1"/>
    </source>
</evidence>
<dbReference type="GO" id="GO:0008395">
    <property type="term" value="F:steroid hydroxylase activity"/>
    <property type="evidence" value="ECO:0007669"/>
    <property type="project" value="TreeGrafter"/>
</dbReference>
<keyword evidence="9" id="KW-1133">Transmembrane helix</keyword>
<dbReference type="GO" id="GO:0005506">
    <property type="term" value="F:iron ion binding"/>
    <property type="evidence" value="ECO:0007669"/>
    <property type="project" value="InterPro"/>
</dbReference>
<dbReference type="PRINTS" id="PR00385">
    <property type="entry name" value="P450"/>
</dbReference>
<evidence type="ECO:0000313" key="10">
    <source>
        <dbReference type="EMBL" id="KAG6450064.1"/>
    </source>
</evidence>
<dbReference type="PANTHER" id="PTHR24300">
    <property type="entry name" value="CYTOCHROME P450 508A4-RELATED"/>
    <property type="match status" value="1"/>
</dbReference>